<keyword evidence="1 3" id="KW-0378">Hydrolase</keyword>
<dbReference type="PANTHER" id="PTHR48081">
    <property type="entry name" value="AB HYDROLASE SUPERFAMILY PROTEIN C4A8.06C"/>
    <property type="match status" value="1"/>
</dbReference>
<gene>
    <name evidence="3" type="ORF">NQV15_01005</name>
</gene>
<accession>A0ABY5M6Y9</accession>
<reference evidence="3 4" key="1">
    <citation type="submission" date="2022-08" db="EMBL/GenBank/DDBJ databases">
        <title>novel species in genus Aeromicrobium.</title>
        <authorList>
            <person name="Ye L."/>
        </authorList>
    </citation>
    <scope>NUCLEOTIDE SEQUENCE [LARGE SCALE GENOMIC DNA]</scope>
    <source>
        <strain evidence="4">zg-Y1379</strain>
    </source>
</reference>
<dbReference type="Proteomes" id="UP001316184">
    <property type="component" value="Chromosome"/>
</dbReference>
<evidence type="ECO:0000256" key="1">
    <source>
        <dbReference type="ARBA" id="ARBA00022801"/>
    </source>
</evidence>
<organism evidence="3 4">
    <name type="scientific">Aeromicrobium wangtongii</name>
    <dbReference type="NCBI Taxonomy" id="2969247"/>
    <lineage>
        <taxon>Bacteria</taxon>
        <taxon>Bacillati</taxon>
        <taxon>Actinomycetota</taxon>
        <taxon>Actinomycetes</taxon>
        <taxon>Propionibacteriales</taxon>
        <taxon>Nocardioidaceae</taxon>
        <taxon>Aeromicrobium</taxon>
    </lineage>
</organism>
<dbReference type="InterPro" id="IPR050300">
    <property type="entry name" value="GDXG_lipolytic_enzyme"/>
</dbReference>
<dbReference type="Pfam" id="PF20434">
    <property type="entry name" value="BD-FAE"/>
    <property type="match status" value="1"/>
</dbReference>
<feature type="domain" description="BD-FAE-like" evidence="2">
    <location>
        <begin position="23"/>
        <end position="199"/>
    </location>
</feature>
<dbReference type="SUPFAM" id="SSF53474">
    <property type="entry name" value="alpha/beta-Hydrolases"/>
    <property type="match status" value="1"/>
</dbReference>
<name>A0ABY5M6Y9_9ACTN</name>
<dbReference type="EMBL" id="CP102173">
    <property type="protein sequence ID" value="UUP13920.1"/>
    <property type="molecule type" value="Genomic_DNA"/>
</dbReference>
<keyword evidence="4" id="KW-1185">Reference proteome</keyword>
<protein>
    <submittedName>
        <fullName evidence="3">Alpha/beta hydrolase</fullName>
    </submittedName>
</protein>
<dbReference type="Gene3D" id="3.40.50.1820">
    <property type="entry name" value="alpha/beta hydrolase"/>
    <property type="match status" value="1"/>
</dbReference>
<dbReference type="PANTHER" id="PTHR48081:SF33">
    <property type="entry name" value="KYNURENINE FORMAMIDASE"/>
    <property type="match status" value="1"/>
</dbReference>
<evidence type="ECO:0000259" key="2">
    <source>
        <dbReference type="Pfam" id="PF20434"/>
    </source>
</evidence>
<sequence length="243" mass="25378">METIRYGPEPSQLAELTRPSGRPKGVVVVIHGGFWRSRYDLSLGRPLAASLAAEGWAAWNVEYRRVGNGGGWPGTFDDIAAAIDALADVDDLDTGSVLTLGHSAGGHLAVWAAGRARLAGPPWGRPRVAVTGAVSQAGVLDLAAAHDANLGTGAVQDFMGGSRDDRYRLADPAAMIPLDVPVRCIHGTEDDVVPLSQSTGYVERAVRAGADAELTEVAGDHFVLIDPASAAWARTLQILTALG</sequence>
<evidence type="ECO:0000313" key="3">
    <source>
        <dbReference type="EMBL" id="UUP13920.1"/>
    </source>
</evidence>
<proteinExistence type="predicted"/>
<dbReference type="InterPro" id="IPR049492">
    <property type="entry name" value="BD-FAE-like_dom"/>
</dbReference>
<dbReference type="GO" id="GO:0016787">
    <property type="term" value="F:hydrolase activity"/>
    <property type="evidence" value="ECO:0007669"/>
    <property type="project" value="UniProtKB-KW"/>
</dbReference>
<evidence type="ECO:0000313" key="4">
    <source>
        <dbReference type="Proteomes" id="UP001316184"/>
    </source>
</evidence>
<dbReference type="RefSeq" id="WP_232403019.1">
    <property type="nucleotide sequence ID" value="NZ_CP102173.1"/>
</dbReference>
<dbReference type="InterPro" id="IPR029058">
    <property type="entry name" value="AB_hydrolase_fold"/>
</dbReference>